<proteinExistence type="inferred from homology"/>
<dbReference type="GO" id="GO:0005525">
    <property type="term" value="F:GTP binding"/>
    <property type="evidence" value="ECO:0007669"/>
    <property type="project" value="UniProtKB-UniRule"/>
</dbReference>
<dbReference type="InterPro" id="IPR027417">
    <property type="entry name" value="P-loop_NTPase"/>
</dbReference>
<evidence type="ECO:0000256" key="8">
    <source>
        <dbReference type="ARBA" id="ARBA00023210"/>
    </source>
</evidence>
<dbReference type="Pfam" id="PF01926">
    <property type="entry name" value="MMR_HSR1"/>
    <property type="match status" value="1"/>
</dbReference>
<dbReference type="NCBIfam" id="TIGR00231">
    <property type="entry name" value="small_GTP"/>
    <property type="match status" value="1"/>
</dbReference>
<evidence type="ECO:0000256" key="1">
    <source>
        <dbReference type="ARBA" id="ARBA00001946"/>
    </source>
</evidence>
<sequence length="183" mass="20890">MWTFIKSASSRANWLIEEEQIAFIGRSNVGKSSLINALAKQKIAKVSKHPGRTQLINYFKTDKNKIVVDLPGYGYAKISISQKMEISQMVNQFFQENNKLKAVFLIIDAFVGFTNLDLQMLDYLKDLNIETILVANKIDKTNQSQRSKITNIINKMNYEVILTSSKKQTGLDKIDLKINQILN</sequence>
<dbReference type="HOGENOM" id="CLU_033732_3_2_14"/>
<evidence type="ECO:0000313" key="12">
    <source>
        <dbReference type="EMBL" id="CAT04770.1"/>
    </source>
</evidence>
<dbReference type="KEGG" id="mco:MCJ_000940"/>
<name>C5J5P5_MESCH</name>
<dbReference type="NCBIfam" id="TIGR03598">
    <property type="entry name" value="GTPase_YsxC"/>
    <property type="match status" value="1"/>
</dbReference>
<comment type="similarity">
    <text evidence="2 10">Belongs to the TRAFAC class TrmE-Era-EngA-EngB-Septin-like GTPase superfamily. EngB GTPase family.</text>
</comment>
<dbReference type="AlphaFoldDB" id="C5J5P5"/>
<evidence type="ECO:0000256" key="9">
    <source>
        <dbReference type="ARBA" id="ARBA00023306"/>
    </source>
</evidence>
<keyword evidence="9 10" id="KW-0131">Cell cycle</keyword>
<dbReference type="GO" id="GO:0046872">
    <property type="term" value="F:metal ion binding"/>
    <property type="evidence" value="ECO:0007669"/>
    <property type="project" value="UniProtKB-KW"/>
</dbReference>
<dbReference type="eggNOG" id="COG0218">
    <property type="taxonomic scope" value="Bacteria"/>
</dbReference>
<dbReference type="PANTHER" id="PTHR11649">
    <property type="entry name" value="MSS1/TRME-RELATED GTP-BINDING PROTEIN"/>
    <property type="match status" value="1"/>
</dbReference>
<evidence type="ECO:0000256" key="2">
    <source>
        <dbReference type="ARBA" id="ARBA00009638"/>
    </source>
</evidence>
<evidence type="ECO:0000256" key="10">
    <source>
        <dbReference type="HAMAP-Rule" id="MF_00321"/>
    </source>
</evidence>
<dbReference type="Gene3D" id="3.40.50.300">
    <property type="entry name" value="P-loop containing nucleotide triphosphate hydrolases"/>
    <property type="match status" value="1"/>
</dbReference>
<dbReference type="HAMAP" id="MF_00321">
    <property type="entry name" value="GTPase_EngB"/>
    <property type="match status" value="1"/>
</dbReference>
<dbReference type="GO" id="GO:0000917">
    <property type="term" value="P:division septum assembly"/>
    <property type="evidence" value="ECO:0007669"/>
    <property type="project" value="UniProtKB-KW"/>
</dbReference>
<evidence type="ECO:0000256" key="6">
    <source>
        <dbReference type="ARBA" id="ARBA00022842"/>
    </source>
</evidence>
<keyword evidence="8 10" id="KW-0717">Septation</keyword>
<comment type="function">
    <text evidence="10">Necessary for normal cell division and for the maintenance of normal septation.</text>
</comment>
<dbReference type="InterPro" id="IPR030393">
    <property type="entry name" value="G_ENGB_dom"/>
</dbReference>
<dbReference type="CDD" id="cd01876">
    <property type="entry name" value="YihA_EngB"/>
    <property type="match status" value="1"/>
</dbReference>
<accession>C5J5P5</accession>
<dbReference type="PROSITE" id="PS51706">
    <property type="entry name" value="G_ENGB"/>
    <property type="match status" value="1"/>
</dbReference>
<dbReference type="EMBL" id="FM864216">
    <property type="protein sequence ID" value="CAT04770.1"/>
    <property type="molecule type" value="Genomic_DNA"/>
</dbReference>
<keyword evidence="5 10" id="KW-0547">Nucleotide-binding</keyword>
<dbReference type="SUPFAM" id="SSF52540">
    <property type="entry name" value="P-loop containing nucleoside triphosphate hydrolases"/>
    <property type="match status" value="1"/>
</dbReference>
<evidence type="ECO:0000256" key="7">
    <source>
        <dbReference type="ARBA" id="ARBA00023134"/>
    </source>
</evidence>
<evidence type="ECO:0000259" key="11">
    <source>
        <dbReference type="PROSITE" id="PS51706"/>
    </source>
</evidence>
<organism evidence="12 13">
    <name type="scientific">Mesomycoplasma conjunctivae (strain ATCC 25834 / NCTC 10147 / HRC/581)</name>
    <name type="common">Mycoplasma conjunctivae</name>
    <dbReference type="NCBI Taxonomy" id="572263"/>
    <lineage>
        <taxon>Bacteria</taxon>
        <taxon>Bacillati</taxon>
        <taxon>Mycoplasmatota</taxon>
        <taxon>Mycoplasmoidales</taxon>
        <taxon>Metamycoplasmataceae</taxon>
        <taxon>Mesomycoplasma</taxon>
    </lineage>
</organism>
<keyword evidence="4" id="KW-0479">Metal-binding</keyword>
<keyword evidence="6" id="KW-0460">Magnesium</keyword>
<feature type="domain" description="EngB-type G" evidence="11">
    <location>
        <begin position="17"/>
        <end position="183"/>
    </location>
</feature>
<dbReference type="InterPro" id="IPR006073">
    <property type="entry name" value="GTP-bd"/>
</dbReference>
<gene>
    <name evidence="10 12" type="primary">engB</name>
    <name evidence="12" type="ordered locus">MCJ_000940</name>
</gene>
<keyword evidence="3 10" id="KW-0132">Cell division</keyword>
<evidence type="ECO:0000256" key="3">
    <source>
        <dbReference type="ARBA" id="ARBA00022618"/>
    </source>
</evidence>
<keyword evidence="13" id="KW-1185">Reference proteome</keyword>
<dbReference type="GO" id="GO:0005829">
    <property type="term" value="C:cytosol"/>
    <property type="evidence" value="ECO:0007669"/>
    <property type="project" value="TreeGrafter"/>
</dbReference>
<evidence type="ECO:0000313" key="13">
    <source>
        <dbReference type="Proteomes" id="UP000001491"/>
    </source>
</evidence>
<evidence type="ECO:0000256" key="5">
    <source>
        <dbReference type="ARBA" id="ARBA00022741"/>
    </source>
</evidence>
<dbReference type="Proteomes" id="UP000001491">
    <property type="component" value="Chromosome"/>
</dbReference>
<reference evidence="13" key="1">
    <citation type="journal article" date="2009" name="BMC Bioinformatics">
        <title>The Mycoplasma conjunctivae genome sequencing, annotation and analysis.</title>
        <authorList>
            <person name="Calderon-Copete S.P."/>
            <person name="Wigger G."/>
            <person name="Wunderlin C."/>
            <person name="Schmidheini T."/>
            <person name="Frey J."/>
            <person name="Quail M.A."/>
            <person name="Falquet L."/>
        </authorList>
    </citation>
    <scope>NUCLEOTIDE SEQUENCE [LARGE SCALE GENOMIC DNA]</scope>
    <source>
        <strain evidence="13">ATCC 25834 / NCTC 10147 / HRC/581</strain>
    </source>
</reference>
<evidence type="ECO:0000256" key="4">
    <source>
        <dbReference type="ARBA" id="ARBA00022723"/>
    </source>
</evidence>
<dbReference type="InterPro" id="IPR005225">
    <property type="entry name" value="Small_GTP-bd"/>
</dbReference>
<dbReference type="InterPro" id="IPR019987">
    <property type="entry name" value="GTP-bd_ribosome_bio_YsxC"/>
</dbReference>
<keyword evidence="7 10" id="KW-0342">GTP-binding</keyword>
<comment type="cofactor">
    <cofactor evidence="1">
        <name>Mg(2+)</name>
        <dbReference type="ChEBI" id="CHEBI:18420"/>
    </cofactor>
</comment>
<protein>
    <recommendedName>
        <fullName evidence="10">Probable GTP-binding protein EngB</fullName>
    </recommendedName>
</protein>
<dbReference type="PANTHER" id="PTHR11649:SF13">
    <property type="entry name" value="ENGB-TYPE G DOMAIN-CONTAINING PROTEIN"/>
    <property type="match status" value="1"/>
</dbReference>